<evidence type="ECO:0000256" key="1">
    <source>
        <dbReference type="SAM" id="Phobius"/>
    </source>
</evidence>
<keyword evidence="2" id="KW-0482">Metalloprotease</keyword>
<feature type="transmembrane region" description="Helical" evidence="1">
    <location>
        <begin position="256"/>
        <end position="277"/>
    </location>
</feature>
<organism evidence="2 3">
    <name type="scientific">Alicyclobacillus tolerans</name>
    <dbReference type="NCBI Taxonomy" id="90970"/>
    <lineage>
        <taxon>Bacteria</taxon>
        <taxon>Bacillati</taxon>
        <taxon>Bacillota</taxon>
        <taxon>Bacilli</taxon>
        <taxon>Bacillales</taxon>
        <taxon>Alicyclobacillaceae</taxon>
        <taxon>Alicyclobacillus</taxon>
    </lineage>
</organism>
<keyword evidence="2" id="KW-0378">Hydrolase</keyword>
<keyword evidence="1" id="KW-0812">Transmembrane</keyword>
<keyword evidence="1" id="KW-0472">Membrane</keyword>
<sequence length="376" mass="43003">MKNLLRSRVNFLGRSEDFIDGWSKVVKEKNALQFHESSHGIFHVYDPTTRKHFKIGANEVAWLNLLDGRKTYEELSGLIPDQWRDKFLELVIKLGLVENHVNRKKDLFKIKIQLFNPSKIVGSTHQAQILATAITSLGLFSVIANIVLVLLNYDRILHAAFSFQLNYYVIIYYLVAILLSSFLHELSHVLVARAYGVYVPAIGIMFMYFHPTFYSDITGIQLIQRNQRLHAILAGVLMNSFIASLCGFVYTLNHGYLFLFLMIFNIGIIIINLIPFVDFDGYFALTTILNEPNYKKTSLENISHGILRILFSRPDYVVYFIGSRLFIISLIGLAALEVRKLGLRLVSPAVSTGVVVLLLIALIFYQIVRLRRRTNV</sequence>
<dbReference type="GO" id="GO:0008237">
    <property type="term" value="F:metallopeptidase activity"/>
    <property type="evidence" value="ECO:0007669"/>
    <property type="project" value="UniProtKB-KW"/>
</dbReference>
<dbReference type="CDD" id="cd05709">
    <property type="entry name" value="S2P-M50"/>
    <property type="match status" value="1"/>
</dbReference>
<gene>
    <name evidence="2" type="ORF">J2S04_002536</name>
</gene>
<evidence type="ECO:0000313" key="3">
    <source>
        <dbReference type="Proteomes" id="UP001229209"/>
    </source>
</evidence>
<feature type="transmembrane region" description="Helical" evidence="1">
    <location>
        <begin position="129"/>
        <end position="153"/>
    </location>
</feature>
<accession>A0ABT9LZ72</accession>
<dbReference type="EMBL" id="JAURUO010000017">
    <property type="protein sequence ID" value="MDP9729562.1"/>
    <property type="molecule type" value="Genomic_DNA"/>
</dbReference>
<protein>
    <submittedName>
        <fullName evidence="2">Peptide zinc metalloprotease protein</fullName>
    </submittedName>
</protein>
<keyword evidence="1" id="KW-1133">Transmembrane helix</keyword>
<proteinExistence type="predicted"/>
<feature type="transmembrane region" description="Helical" evidence="1">
    <location>
        <begin position="190"/>
        <end position="209"/>
    </location>
</feature>
<dbReference type="RefSeq" id="WP_203114184.1">
    <property type="nucleotide sequence ID" value="NZ_JAURUO010000017.1"/>
</dbReference>
<dbReference type="InterPro" id="IPR001193">
    <property type="entry name" value="MBTPS2"/>
</dbReference>
<comment type="caution">
    <text evidence="2">The sequence shown here is derived from an EMBL/GenBank/DDBJ whole genome shotgun (WGS) entry which is preliminary data.</text>
</comment>
<dbReference type="PANTHER" id="PTHR13325">
    <property type="entry name" value="PROTEASE M50 MEMBRANE-BOUND TRANSCRIPTION FACTOR SITE 2 PROTEASE"/>
    <property type="match status" value="1"/>
</dbReference>
<dbReference type="PANTHER" id="PTHR13325:SF3">
    <property type="entry name" value="MEMBRANE-BOUND TRANSCRIPTION FACTOR SITE-2 PROTEASE"/>
    <property type="match status" value="1"/>
</dbReference>
<feature type="transmembrane region" description="Helical" evidence="1">
    <location>
        <begin position="165"/>
        <end position="184"/>
    </location>
</feature>
<dbReference type="Proteomes" id="UP001229209">
    <property type="component" value="Unassembled WGS sequence"/>
</dbReference>
<evidence type="ECO:0000313" key="2">
    <source>
        <dbReference type="EMBL" id="MDP9729562.1"/>
    </source>
</evidence>
<keyword evidence="2" id="KW-0645">Protease</keyword>
<reference evidence="2 3" key="1">
    <citation type="submission" date="2023-07" db="EMBL/GenBank/DDBJ databases">
        <title>Genomic Encyclopedia of Type Strains, Phase IV (KMG-IV): sequencing the most valuable type-strain genomes for metagenomic binning, comparative biology and taxonomic classification.</title>
        <authorList>
            <person name="Goeker M."/>
        </authorList>
    </citation>
    <scope>NUCLEOTIDE SEQUENCE [LARGE SCALE GENOMIC DNA]</scope>
    <source>
        <strain evidence="2 3">DSM 25924</strain>
    </source>
</reference>
<feature type="transmembrane region" description="Helical" evidence="1">
    <location>
        <begin position="348"/>
        <end position="368"/>
    </location>
</feature>
<feature type="transmembrane region" description="Helical" evidence="1">
    <location>
        <begin position="229"/>
        <end position="250"/>
    </location>
</feature>
<feature type="transmembrane region" description="Helical" evidence="1">
    <location>
        <begin position="316"/>
        <end position="336"/>
    </location>
</feature>
<name>A0ABT9LZ72_9BACL</name>
<keyword evidence="3" id="KW-1185">Reference proteome</keyword>